<dbReference type="InterPro" id="IPR036047">
    <property type="entry name" value="F-box-like_dom_sf"/>
</dbReference>
<protein>
    <recommendedName>
        <fullName evidence="1">F-box domain-containing protein</fullName>
    </recommendedName>
</protein>
<dbReference type="PROSITE" id="PS50181">
    <property type="entry name" value="FBOX"/>
    <property type="match status" value="1"/>
</dbReference>
<sequence>MERAPDEVLDHIIDYLDDAALLTLSRASRQWRARLSCRQTLWARRFEQQFSQRDDNEREWLRQYKHVHAARVHANGVASRLPSLCSNSPFEWFDTYRERCAIEYRWRCGLHMEHQLVGAADARPDGIRIQSIPYALYRLDPENALIASQWLLKSQQRLVWILERPCWDGVDTSRMEITREWHSAEYLVIWTMDRKMFNRRSLYAWHLDALDAPPRTIMADKPMIGTDIYKNWVIYGYMLSMESNQYSIVVAHLTKELHYSDTLGSFNNCCIQRATADDVCIIWVEFEFGPSGSTMVTYKLWQFTSSRTTPFQCQAVGTTAMNRTTIGEIMPKRVDDSRFIMFSNNCGYLGSASSPTLVLVEVIGGAEGVLLKEKWSRSLKTQKIRPIVSRDMLGVLQDSGKWSLLSLKDGCNLHRLHLDCWHNSGLYSSDDQW</sequence>
<dbReference type="Pfam" id="PF12937">
    <property type="entry name" value="F-box-like"/>
    <property type="match status" value="1"/>
</dbReference>
<dbReference type="EMBL" id="KZ992725">
    <property type="protein sequence ID" value="RKP07405.1"/>
    <property type="molecule type" value="Genomic_DNA"/>
</dbReference>
<feature type="non-terminal residue" evidence="2">
    <location>
        <position position="433"/>
    </location>
</feature>
<accession>A0A4P9XNB4</accession>
<evidence type="ECO:0000259" key="1">
    <source>
        <dbReference type="PROSITE" id="PS50181"/>
    </source>
</evidence>
<organism evidence="2 3">
    <name type="scientific">Thamnocephalis sphaerospora</name>
    <dbReference type="NCBI Taxonomy" id="78915"/>
    <lineage>
        <taxon>Eukaryota</taxon>
        <taxon>Fungi</taxon>
        <taxon>Fungi incertae sedis</taxon>
        <taxon>Zoopagomycota</taxon>
        <taxon>Zoopagomycotina</taxon>
        <taxon>Zoopagomycetes</taxon>
        <taxon>Zoopagales</taxon>
        <taxon>Sigmoideomycetaceae</taxon>
        <taxon>Thamnocephalis</taxon>
    </lineage>
</organism>
<dbReference type="Gene3D" id="1.20.1280.50">
    <property type="match status" value="1"/>
</dbReference>
<gene>
    <name evidence="2" type="ORF">THASP1DRAFT_30784</name>
</gene>
<keyword evidence="3" id="KW-1185">Reference proteome</keyword>
<feature type="domain" description="F-box" evidence="1">
    <location>
        <begin position="1"/>
        <end position="45"/>
    </location>
</feature>
<evidence type="ECO:0000313" key="3">
    <source>
        <dbReference type="Proteomes" id="UP000271241"/>
    </source>
</evidence>
<dbReference type="Proteomes" id="UP000271241">
    <property type="component" value="Unassembled WGS sequence"/>
</dbReference>
<dbReference type="AlphaFoldDB" id="A0A4P9XNB4"/>
<dbReference type="SUPFAM" id="SSF81383">
    <property type="entry name" value="F-box domain"/>
    <property type="match status" value="1"/>
</dbReference>
<dbReference type="InterPro" id="IPR001810">
    <property type="entry name" value="F-box_dom"/>
</dbReference>
<proteinExistence type="predicted"/>
<dbReference type="CDD" id="cd09917">
    <property type="entry name" value="F-box_SF"/>
    <property type="match status" value="1"/>
</dbReference>
<name>A0A4P9XNB4_9FUNG</name>
<evidence type="ECO:0000313" key="2">
    <source>
        <dbReference type="EMBL" id="RKP07405.1"/>
    </source>
</evidence>
<reference evidence="3" key="1">
    <citation type="journal article" date="2018" name="Nat. Microbiol.">
        <title>Leveraging single-cell genomics to expand the fungal tree of life.</title>
        <authorList>
            <person name="Ahrendt S.R."/>
            <person name="Quandt C.A."/>
            <person name="Ciobanu D."/>
            <person name="Clum A."/>
            <person name="Salamov A."/>
            <person name="Andreopoulos B."/>
            <person name="Cheng J.F."/>
            <person name="Woyke T."/>
            <person name="Pelin A."/>
            <person name="Henrissat B."/>
            <person name="Reynolds N.K."/>
            <person name="Benny G.L."/>
            <person name="Smith M.E."/>
            <person name="James T.Y."/>
            <person name="Grigoriev I.V."/>
        </authorList>
    </citation>
    <scope>NUCLEOTIDE SEQUENCE [LARGE SCALE GENOMIC DNA]</scope>
    <source>
        <strain evidence="3">RSA 1356</strain>
    </source>
</reference>